<keyword evidence="3" id="KW-1185">Reference proteome</keyword>
<evidence type="ECO:0000313" key="3">
    <source>
        <dbReference type="Proteomes" id="UP001586593"/>
    </source>
</evidence>
<evidence type="ECO:0000313" key="2">
    <source>
        <dbReference type="EMBL" id="KAL1838369.1"/>
    </source>
</evidence>
<protein>
    <submittedName>
        <fullName evidence="2">Uncharacterized protein</fullName>
    </submittedName>
</protein>
<name>A0ABR3V9G1_9PEZI</name>
<gene>
    <name evidence="2" type="ORF">VTK73DRAFT_4347</name>
</gene>
<dbReference type="Proteomes" id="UP001586593">
    <property type="component" value="Unassembled WGS sequence"/>
</dbReference>
<evidence type="ECO:0000256" key="1">
    <source>
        <dbReference type="SAM" id="MobiDB-lite"/>
    </source>
</evidence>
<accession>A0ABR3V9G1</accession>
<sequence length="97" mass="11024">MRTTCAKGFVCSDDKRRQAFRQLYNHATASPELARSTSPTPERIRHASFDAGGTRSPTSFFARSRRIFRSTERERAKGKGKNVPDSWGSRPQKQPRP</sequence>
<feature type="region of interest" description="Disordered" evidence="1">
    <location>
        <begin position="30"/>
        <end position="97"/>
    </location>
</feature>
<dbReference type="EMBL" id="JAZHXJ010002486">
    <property type="protein sequence ID" value="KAL1838369.1"/>
    <property type="molecule type" value="Genomic_DNA"/>
</dbReference>
<comment type="caution">
    <text evidence="2">The sequence shown here is derived from an EMBL/GenBank/DDBJ whole genome shotgun (WGS) entry which is preliminary data.</text>
</comment>
<organism evidence="2 3">
    <name type="scientific">Phialemonium thermophilum</name>
    <dbReference type="NCBI Taxonomy" id="223376"/>
    <lineage>
        <taxon>Eukaryota</taxon>
        <taxon>Fungi</taxon>
        <taxon>Dikarya</taxon>
        <taxon>Ascomycota</taxon>
        <taxon>Pezizomycotina</taxon>
        <taxon>Sordariomycetes</taxon>
        <taxon>Sordariomycetidae</taxon>
        <taxon>Cephalothecales</taxon>
        <taxon>Cephalothecaceae</taxon>
        <taxon>Phialemonium</taxon>
    </lineage>
</organism>
<proteinExistence type="predicted"/>
<reference evidence="2 3" key="1">
    <citation type="journal article" date="2024" name="Commun. Biol.">
        <title>Comparative genomic analysis of thermophilic fungi reveals convergent evolutionary adaptations and gene losses.</title>
        <authorList>
            <person name="Steindorff A.S."/>
            <person name="Aguilar-Pontes M.V."/>
            <person name="Robinson A.J."/>
            <person name="Andreopoulos B."/>
            <person name="LaButti K."/>
            <person name="Kuo A."/>
            <person name="Mondo S."/>
            <person name="Riley R."/>
            <person name="Otillar R."/>
            <person name="Haridas S."/>
            <person name="Lipzen A."/>
            <person name="Grimwood J."/>
            <person name="Schmutz J."/>
            <person name="Clum A."/>
            <person name="Reid I.D."/>
            <person name="Moisan M.C."/>
            <person name="Butler G."/>
            <person name="Nguyen T.T.M."/>
            <person name="Dewar K."/>
            <person name="Conant G."/>
            <person name="Drula E."/>
            <person name="Henrissat B."/>
            <person name="Hansel C."/>
            <person name="Singer S."/>
            <person name="Hutchinson M.I."/>
            <person name="de Vries R.P."/>
            <person name="Natvig D.O."/>
            <person name="Powell A.J."/>
            <person name="Tsang A."/>
            <person name="Grigoriev I.V."/>
        </authorList>
    </citation>
    <scope>NUCLEOTIDE SEQUENCE [LARGE SCALE GENOMIC DNA]</scope>
    <source>
        <strain evidence="2 3">ATCC 24622</strain>
    </source>
</reference>